<accession>A0A2T2Y929</accession>
<dbReference type="EMBL" id="PYFT01000001">
    <property type="protein sequence ID" value="PSR52029.1"/>
    <property type="molecule type" value="Genomic_DNA"/>
</dbReference>
<keyword evidence="3" id="KW-1185">Reference proteome</keyword>
<gene>
    <name evidence="2" type="ORF">AHMF7605_00080</name>
</gene>
<dbReference type="RefSeq" id="WP_106925255.1">
    <property type="nucleotide sequence ID" value="NZ_PYFT01000001.1"/>
</dbReference>
<protein>
    <recommendedName>
        <fullName evidence="4">DNA repair protein MmcB-related protein</fullName>
    </recommendedName>
</protein>
<dbReference type="Proteomes" id="UP000240357">
    <property type="component" value="Unassembled WGS sequence"/>
</dbReference>
<comment type="caution">
    <text evidence="2">The sequence shown here is derived from an EMBL/GenBank/DDBJ whole genome shotgun (WGS) entry which is preliminary data.</text>
</comment>
<reference evidence="2 3" key="1">
    <citation type="submission" date="2018-03" db="EMBL/GenBank/DDBJ databases">
        <title>Adhaeribacter sp. HMF7605 Genome sequencing and assembly.</title>
        <authorList>
            <person name="Kang H."/>
            <person name="Kang J."/>
            <person name="Cha I."/>
            <person name="Kim H."/>
            <person name="Joh K."/>
        </authorList>
    </citation>
    <scope>NUCLEOTIDE SEQUENCE [LARGE SCALE GENOMIC DNA]</scope>
    <source>
        <strain evidence="2 3">HMF7605</strain>
    </source>
</reference>
<sequence>MKPEKQPVPTLCQMETAVANLWDVRRHIIVPNISWGMKLHECDLFILTKANYALEIEIKRTKADLKKDAEKQHAHQSERIKELWFAIPERLKNCLEFIPAHAGVILVKKRRIKSLQPAYRAVRYRLPVPNKAAKKLSEQEVSNVKRLGCMRIWSLKATIINLQQELQELKAEKNRQEVT</sequence>
<evidence type="ECO:0000256" key="1">
    <source>
        <dbReference type="SAM" id="Coils"/>
    </source>
</evidence>
<keyword evidence="1" id="KW-0175">Coiled coil</keyword>
<proteinExistence type="predicted"/>
<evidence type="ECO:0000313" key="3">
    <source>
        <dbReference type="Proteomes" id="UP000240357"/>
    </source>
</evidence>
<organism evidence="2 3">
    <name type="scientific">Adhaeribacter arboris</name>
    <dbReference type="NCBI Taxonomy" id="2072846"/>
    <lineage>
        <taxon>Bacteria</taxon>
        <taxon>Pseudomonadati</taxon>
        <taxon>Bacteroidota</taxon>
        <taxon>Cytophagia</taxon>
        <taxon>Cytophagales</taxon>
        <taxon>Hymenobacteraceae</taxon>
        <taxon>Adhaeribacter</taxon>
    </lineage>
</organism>
<name>A0A2T2Y929_9BACT</name>
<evidence type="ECO:0008006" key="4">
    <source>
        <dbReference type="Google" id="ProtNLM"/>
    </source>
</evidence>
<evidence type="ECO:0000313" key="2">
    <source>
        <dbReference type="EMBL" id="PSR52029.1"/>
    </source>
</evidence>
<feature type="coiled-coil region" evidence="1">
    <location>
        <begin position="152"/>
        <end position="179"/>
    </location>
</feature>
<dbReference type="AlphaFoldDB" id="A0A2T2Y929"/>
<dbReference type="OrthoDB" id="1097367at2"/>